<evidence type="ECO:0000313" key="2">
    <source>
        <dbReference type="Proteomes" id="UP000724874"/>
    </source>
</evidence>
<accession>A0A9P5NCN8</accession>
<proteinExistence type="predicted"/>
<gene>
    <name evidence="1" type="ORF">CPB84DRAFT_1796332</name>
</gene>
<keyword evidence="2" id="KW-1185">Reference proteome</keyword>
<sequence>MCVLVVLSPASSTLAISELSIPIFLKFRCNHLSIPSWFTSAFLPVVPGVPLKLRSNRFARFIGVMLIVPRCR</sequence>
<organism evidence="1 2">
    <name type="scientific">Gymnopilus junonius</name>
    <name type="common">Spectacular rustgill mushroom</name>
    <name type="synonym">Gymnopilus spectabilis subsp. junonius</name>
    <dbReference type="NCBI Taxonomy" id="109634"/>
    <lineage>
        <taxon>Eukaryota</taxon>
        <taxon>Fungi</taxon>
        <taxon>Dikarya</taxon>
        <taxon>Basidiomycota</taxon>
        <taxon>Agaricomycotina</taxon>
        <taxon>Agaricomycetes</taxon>
        <taxon>Agaricomycetidae</taxon>
        <taxon>Agaricales</taxon>
        <taxon>Agaricineae</taxon>
        <taxon>Hymenogastraceae</taxon>
        <taxon>Gymnopilus</taxon>
    </lineage>
</organism>
<reference evidence="1" key="1">
    <citation type="submission" date="2020-11" db="EMBL/GenBank/DDBJ databases">
        <authorList>
            <consortium name="DOE Joint Genome Institute"/>
            <person name="Ahrendt S."/>
            <person name="Riley R."/>
            <person name="Andreopoulos W."/>
            <person name="LaButti K."/>
            <person name="Pangilinan J."/>
            <person name="Ruiz-duenas F.J."/>
            <person name="Barrasa J.M."/>
            <person name="Sanchez-Garcia M."/>
            <person name="Camarero S."/>
            <person name="Miyauchi S."/>
            <person name="Serrano A."/>
            <person name="Linde D."/>
            <person name="Babiker R."/>
            <person name="Drula E."/>
            <person name="Ayuso-Fernandez I."/>
            <person name="Pacheco R."/>
            <person name="Padilla G."/>
            <person name="Ferreira P."/>
            <person name="Barriuso J."/>
            <person name="Kellner H."/>
            <person name="Castanera R."/>
            <person name="Alfaro M."/>
            <person name="Ramirez L."/>
            <person name="Pisabarro A.G."/>
            <person name="Kuo A."/>
            <person name="Tritt A."/>
            <person name="Lipzen A."/>
            <person name="He G."/>
            <person name="Yan M."/>
            <person name="Ng V."/>
            <person name="Cullen D."/>
            <person name="Martin F."/>
            <person name="Rosso M.-N."/>
            <person name="Henrissat B."/>
            <person name="Hibbett D."/>
            <person name="Martinez A.T."/>
            <person name="Grigoriev I.V."/>
        </authorList>
    </citation>
    <scope>NUCLEOTIDE SEQUENCE</scope>
    <source>
        <strain evidence="1">AH 44721</strain>
    </source>
</reference>
<dbReference type="AlphaFoldDB" id="A0A9P5NCN8"/>
<evidence type="ECO:0000313" key="1">
    <source>
        <dbReference type="EMBL" id="KAF8875815.1"/>
    </source>
</evidence>
<comment type="caution">
    <text evidence="1">The sequence shown here is derived from an EMBL/GenBank/DDBJ whole genome shotgun (WGS) entry which is preliminary data.</text>
</comment>
<dbReference type="Proteomes" id="UP000724874">
    <property type="component" value="Unassembled WGS sequence"/>
</dbReference>
<name>A0A9P5NCN8_GYMJU</name>
<dbReference type="EMBL" id="JADNYJ010000191">
    <property type="protein sequence ID" value="KAF8875815.1"/>
    <property type="molecule type" value="Genomic_DNA"/>
</dbReference>
<protein>
    <submittedName>
        <fullName evidence="1">Uncharacterized protein</fullName>
    </submittedName>
</protein>